<dbReference type="PIRSF" id="PIRSF033535">
    <property type="entry name" value="UCP033535_plp"/>
    <property type="match status" value="1"/>
</dbReference>
<accession>A0AAE5BVZ0</accession>
<gene>
    <name evidence="1" type="ORF">GV832_09280</name>
</gene>
<name>A0AAE5BVZ0_9RHOB</name>
<evidence type="ECO:0000313" key="2">
    <source>
        <dbReference type="Proteomes" id="UP001193501"/>
    </source>
</evidence>
<dbReference type="Proteomes" id="UP001193501">
    <property type="component" value="Unassembled WGS sequence"/>
</dbReference>
<reference evidence="1" key="1">
    <citation type="submission" date="2020-01" db="EMBL/GenBank/DDBJ databases">
        <authorList>
            <person name="Chen W.-M."/>
        </authorList>
    </citation>
    <scope>NUCLEOTIDE SEQUENCE</scope>
    <source>
        <strain evidence="1">CYK-10</strain>
    </source>
</reference>
<dbReference type="RefSeq" id="WP_168774579.1">
    <property type="nucleotide sequence ID" value="NZ_JAABNR010000007.1"/>
</dbReference>
<comment type="caution">
    <text evidence="1">The sequence shown here is derived from an EMBL/GenBank/DDBJ whole genome shotgun (WGS) entry which is preliminary data.</text>
</comment>
<dbReference type="InterPro" id="IPR036215">
    <property type="entry name" value="TM0957-like_sf"/>
</dbReference>
<dbReference type="AlphaFoldDB" id="A0AAE5BVZ0"/>
<dbReference type="EMBL" id="JAABNR010000007">
    <property type="protein sequence ID" value="NBZ87768.1"/>
    <property type="molecule type" value="Genomic_DNA"/>
</dbReference>
<sequence>MTTSPQPKTRRRLLVAGVVVAVLAGIALDTTVVETGSEHDTRVQAFNPDAYGTETFPAIREAILAKAVPATELAPAVLADPKAAVAKYGTASTTGAIFAVSFTATVGNGKSGIYGLTVEGLPADIKLRIQTGPAINDTVLRDAPGTIEFGAFKNQIEYQDAGAAINRAMKAAVLDGIDTANLTGKTIEVTGAFRMGGNPKNWFITPAALVVK</sequence>
<protein>
    <submittedName>
        <fullName evidence="1">DUF2291 family protein</fullName>
    </submittedName>
</protein>
<dbReference type="Pfam" id="PF10054">
    <property type="entry name" value="DUF2291"/>
    <property type="match status" value="1"/>
</dbReference>
<dbReference type="InterPro" id="IPR014582">
    <property type="entry name" value="UCP033535_lipo"/>
</dbReference>
<keyword evidence="2" id="KW-1185">Reference proteome</keyword>
<organism evidence="1 2">
    <name type="scientific">Stagnihabitans tardus</name>
    <dbReference type="NCBI Taxonomy" id="2699202"/>
    <lineage>
        <taxon>Bacteria</taxon>
        <taxon>Pseudomonadati</taxon>
        <taxon>Pseudomonadota</taxon>
        <taxon>Alphaproteobacteria</taxon>
        <taxon>Rhodobacterales</taxon>
        <taxon>Paracoccaceae</taxon>
        <taxon>Stagnihabitans</taxon>
    </lineage>
</organism>
<dbReference type="SUPFAM" id="SSF141318">
    <property type="entry name" value="TM0957-like"/>
    <property type="match status" value="1"/>
</dbReference>
<proteinExistence type="predicted"/>
<evidence type="ECO:0000313" key="1">
    <source>
        <dbReference type="EMBL" id="NBZ87768.1"/>
    </source>
</evidence>